<keyword evidence="2" id="KW-0472">Membrane</keyword>
<protein>
    <submittedName>
        <fullName evidence="3">DUF2304 domain-containing protein</fullName>
    </submittedName>
</protein>
<evidence type="ECO:0000256" key="2">
    <source>
        <dbReference type="SAM" id="Phobius"/>
    </source>
</evidence>
<keyword evidence="2" id="KW-1133">Transmembrane helix</keyword>
<accession>A0AAW5E7I2</accession>
<reference evidence="3" key="1">
    <citation type="submission" date="2022-02" db="EMBL/GenBank/DDBJ databases">
        <title>Fredinandcohnia quinoae sp. nov. isolated from Chenopodium quinoa seeds.</title>
        <authorList>
            <person name="Saati-Santamaria Z."/>
            <person name="Flores-Felix J.D."/>
            <person name="Igual J.M."/>
            <person name="Velazquez E."/>
            <person name="Garcia-Fraile P."/>
            <person name="Martinez-Molina E."/>
        </authorList>
    </citation>
    <scope>NUCLEOTIDE SEQUENCE</scope>
    <source>
        <strain evidence="3">SECRCQ15</strain>
    </source>
</reference>
<keyword evidence="4" id="KW-1185">Reference proteome</keyword>
<comment type="caution">
    <text evidence="3">The sequence shown here is derived from an EMBL/GenBank/DDBJ whole genome shotgun (WGS) entry which is preliminary data.</text>
</comment>
<dbReference type="EMBL" id="JAKTTI010000007">
    <property type="protein sequence ID" value="MCH1625098.1"/>
    <property type="molecule type" value="Genomic_DNA"/>
</dbReference>
<gene>
    <name evidence="3" type="ORF">MJG50_07140</name>
</gene>
<organism evidence="3 4">
    <name type="scientific">Fredinandcohnia quinoae</name>
    <dbReference type="NCBI Taxonomy" id="2918902"/>
    <lineage>
        <taxon>Bacteria</taxon>
        <taxon>Bacillati</taxon>
        <taxon>Bacillota</taxon>
        <taxon>Bacilli</taxon>
        <taxon>Bacillales</taxon>
        <taxon>Bacillaceae</taxon>
        <taxon>Fredinandcohnia</taxon>
    </lineage>
</organism>
<dbReference type="AlphaFoldDB" id="A0AAW5E7I2"/>
<evidence type="ECO:0000256" key="1">
    <source>
        <dbReference type="SAM" id="Coils"/>
    </source>
</evidence>
<evidence type="ECO:0000313" key="4">
    <source>
        <dbReference type="Proteomes" id="UP001431131"/>
    </source>
</evidence>
<proteinExistence type="predicted"/>
<sequence length="120" mass="13630">MNQVQMIAIVAALLFLAQVLYLTSKNRLHDQQAFMWILFALGALIVGIALPWFNGLANVLGVSYMPTLIFMTAFFIILSLLIYYTIVISKQDEKMKSLVQELAFLSKEVEDLRRDLSQGE</sequence>
<feature type="transmembrane region" description="Helical" evidence="2">
    <location>
        <begin position="65"/>
        <end position="86"/>
    </location>
</feature>
<dbReference type="RefSeq" id="WP_240254069.1">
    <property type="nucleotide sequence ID" value="NZ_JAKTTI010000007.1"/>
</dbReference>
<evidence type="ECO:0000313" key="3">
    <source>
        <dbReference type="EMBL" id="MCH1625098.1"/>
    </source>
</evidence>
<name>A0AAW5E7I2_9BACI</name>
<dbReference type="Proteomes" id="UP001431131">
    <property type="component" value="Unassembled WGS sequence"/>
</dbReference>
<keyword evidence="1" id="KW-0175">Coiled coil</keyword>
<feature type="transmembrane region" description="Helical" evidence="2">
    <location>
        <begin position="6"/>
        <end position="22"/>
    </location>
</feature>
<dbReference type="Pfam" id="PF10066">
    <property type="entry name" value="DUF2304"/>
    <property type="match status" value="1"/>
</dbReference>
<dbReference type="InterPro" id="IPR019277">
    <property type="entry name" value="DUF2304"/>
</dbReference>
<feature type="coiled-coil region" evidence="1">
    <location>
        <begin position="88"/>
        <end position="115"/>
    </location>
</feature>
<feature type="transmembrane region" description="Helical" evidence="2">
    <location>
        <begin position="34"/>
        <end position="53"/>
    </location>
</feature>
<keyword evidence="2" id="KW-0812">Transmembrane</keyword>